<name>A0ABR0T7X9_AURPU</name>
<feature type="transmembrane region" description="Helical" evidence="1">
    <location>
        <begin position="188"/>
        <end position="209"/>
    </location>
</feature>
<evidence type="ECO:0000313" key="3">
    <source>
        <dbReference type="Proteomes" id="UP001341245"/>
    </source>
</evidence>
<feature type="transmembrane region" description="Helical" evidence="1">
    <location>
        <begin position="157"/>
        <end position="176"/>
    </location>
</feature>
<proteinExistence type="predicted"/>
<feature type="transmembrane region" description="Helical" evidence="1">
    <location>
        <begin position="275"/>
        <end position="296"/>
    </location>
</feature>
<dbReference type="Pfam" id="PF10067">
    <property type="entry name" value="DUF2306"/>
    <property type="match status" value="1"/>
</dbReference>
<feature type="transmembrane region" description="Helical" evidence="1">
    <location>
        <begin position="31"/>
        <end position="50"/>
    </location>
</feature>
<sequence length="400" mass="44194">MSSNSAQLDKPANGFVRCMRRVYNPLGFSKGYNAVLAFLALGYLLGFTLARLQYLSFNGAFCNPNSAGGTGAAPGECYYWLQVPFKIGMKLHLYTILPASLLVILQFTPVIRHKAILFHRMNGYAIVILSLVSNAGTVIITRHAFGGDFATQTWTGAMVILTTLGYIMAWVNIKLLQIDQHRAWMLRVWAWFSTIITIRIIMIISAQIISISRDWYTVRTCAQVAFALGQNDTLAAYPQCADYFNGNAPNLPVIVTADFASDNAMEISAALGVPFGAAGWLALLLHTIAIETYLRLTPRESNRLRQVSYERQLERGMSRPGYAGLVPGRFGDAEPFQAASRKEETVHKVADDMSAHSRSGLDCVVQAWIKNPDDSIILVSLPLRQTCIFAMALKVQGDQI</sequence>
<keyword evidence="3" id="KW-1185">Reference proteome</keyword>
<feature type="transmembrane region" description="Helical" evidence="1">
    <location>
        <begin position="91"/>
        <end position="111"/>
    </location>
</feature>
<dbReference type="Proteomes" id="UP001341245">
    <property type="component" value="Unassembled WGS sequence"/>
</dbReference>
<dbReference type="InterPro" id="IPR018750">
    <property type="entry name" value="DUF2306_membrane"/>
</dbReference>
<comment type="caution">
    <text evidence="2">The sequence shown here is derived from an EMBL/GenBank/DDBJ whole genome shotgun (WGS) entry which is preliminary data.</text>
</comment>
<evidence type="ECO:0008006" key="4">
    <source>
        <dbReference type="Google" id="ProtNLM"/>
    </source>
</evidence>
<evidence type="ECO:0000256" key="1">
    <source>
        <dbReference type="SAM" id="Phobius"/>
    </source>
</evidence>
<keyword evidence="1" id="KW-0812">Transmembrane</keyword>
<dbReference type="EMBL" id="JASGXD010000017">
    <property type="protein sequence ID" value="KAK6000558.1"/>
    <property type="molecule type" value="Genomic_DNA"/>
</dbReference>
<reference evidence="2 3" key="1">
    <citation type="submission" date="2023-11" db="EMBL/GenBank/DDBJ databases">
        <title>Draft genome sequence and annotation of the polyextremotolerant black yeast-like fungus Aureobasidium pullulans NRRL 62042.</title>
        <authorList>
            <person name="Dielentheis-Frenken M.R.E."/>
            <person name="Wibberg D."/>
            <person name="Blank L.M."/>
            <person name="Tiso T."/>
        </authorList>
    </citation>
    <scope>NUCLEOTIDE SEQUENCE [LARGE SCALE GENOMIC DNA]</scope>
    <source>
        <strain evidence="2 3">NRRL 62042</strain>
    </source>
</reference>
<keyword evidence="1" id="KW-0472">Membrane</keyword>
<protein>
    <recommendedName>
        <fullName evidence="4">DUF2306 domain-containing protein</fullName>
    </recommendedName>
</protein>
<evidence type="ECO:0000313" key="2">
    <source>
        <dbReference type="EMBL" id="KAK6000558.1"/>
    </source>
</evidence>
<feature type="transmembrane region" description="Helical" evidence="1">
    <location>
        <begin position="123"/>
        <end position="145"/>
    </location>
</feature>
<accession>A0ABR0T7X9</accession>
<gene>
    <name evidence="2" type="ORF">QM012_003804</name>
</gene>
<organism evidence="2 3">
    <name type="scientific">Aureobasidium pullulans</name>
    <name type="common">Black yeast</name>
    <name type="synonym">Pullularia pullulans</name>
    <dbReference type="NCBI Taxonomy" id="5580"/>
    <lineage>
        <taxon>Eukaryota</taxon>
        <taxon>Fungi</taxon>
        <taxon>Dikarya</taxon>
        <taxon>Ascomycota</taxon>
        <taxon>Pezizomycotina</taxon>
        <taxon>Dothideomycetes</taxon>
        <taxon>Dothideomycetidae</taxon>
        <taxon>Dothideales</taxon>
        <taxon>Saccotheciaceae</taxon>
        <taxon>Aureobasidium</taxon>
    </lineage>
</organism>
<keyword evidence="1" id="KW-1133">Transmembrane helix</keyword>